<dbReference type="Proteomes" id="UP000254343">
    <property type="component" value="Unassembled WGS sequence"/>
</dbReference>
<dbReference type="SUPFAM" id="SSF55846">
    <property type="entry name" value="N-acetylmuramoyl-L-alanine amidase-like"/>
    <property type="match status" value="1"/>
</dbReference>
<dbReference type="InterPro" id="IPR036505">
    <property type="entry name" value="Amidase/PGRP_sf"/>
</dbReference>
<gene>
    <name evidence="3" type="ORF">NCTC12722_01825</name>
</gene>
<dbReference type="EMBL" id="UIGB01000001">
    <property type="protein sequence ID" value="SUU84627.1"/>
    <property type="molecule type" value="Genomic_DNA"/>
</dbReference>
<dbReference type="Pfam" id="PF01510">
    <property type="entry name" value="Amidase_2"/>
    <property type="match status" value="1"/>
</dbReference>
<sequence length="224" mass="24820">MVRFVLIIACLIAGSSPLAAQSASLSEPAPSLETLARQSGTPDIPGLNIVWLVPWGDRADANLWHNVVVHQSEGPPGSALRNALRQTKNPEGRGATIWVETDGTVYWAVGEWATPKHVRLGGNRNDDKFIDNRETFRLTPNNNSIGVEFTGNYPNVRKPVTEAQIEAWRILVRVLQARYGIPSDRIFAHNWIDYKDRRYCEGCMLATIARAQGAEIALQGPPDR</sequence>
<dbReference type="SMART" id="SM00644">
    <property type="entry name" value="Ami_2"/>
    <property type="match status" value="1"/>
</dbReference>
<evidence type="ECO:0000256" key="1">
    <source>
        <dbReference type="SAM" id="SignalP"/>
    </source>
</evidence>
<dbReference type="Gene3D" id="3.40.80.10">
    <property type="entry name" value="Peptidoglycan recognition protein-like"/>
    <property type="match status" value="1"/>
</dbReference>
<accession>A0A380W957</accession>
<dbReference type="GO" id="GO:0009253">
    <property type="term" value="P:peptidoglycan catabolic process"/>
    <property type="evidence" value="ECO:0007669"/>
    <property type="project" value="InterPro"/>
</dbReference>
<feature type="signal peptide" evidence="1">
    <location>
        <begin position="1"/>
        <end position="20"/>
    </location>
</feature>
<keyword evidence="1" id="KW-0732">Signal</keyword>
<evidence type="ECO:0000313" key="4">
    <source>
        <dbReference type="Proteomes" id="UP000254343"/>
    </source>
</evidence>
<protein>
    <submittedName>
        <fullName evidence="3">N-acetylmuramoyl-L-alanine amidase</fullName>
    </submittedName>
</protein>
<dbReference type="RefSeq" id="WP_002715453.1">
    <property type="nucleotide sequence ID" value="NZ_UFSI01000001.1"/>
</dbReference>
<proteinExistence type="predicted"/>
<dbReference type="GO" id="GO:0008745">
    <property type="term" value="F:N-acetylmuramoyl-L-alanine amidase activity"/>
    <property type="evidence" value="ECO:0007669"/>
    <property type="project" value="InterPro"/>
</dbReference>
<name>A0A380W957_AFIFE</name>
<dbReference type="InterPro" id="IPR002502">
    <property type="entry name" value="Amidase_domain"/>
</dbReference>
<dbReference type="AlphaFoldDB" id="A0A380W957"/>
<feature type="chain" id="PRO_5016829630" evidence="1">
    <location>
        <begin position="21"/>
        <end position="224"/>
    </location>
</feature>
<dbReference type="OrthoDB" id="8245861at2"/>
<reference evidence="3 4" key="1">
    <citation type="submission" date="2018-06" db="EMBL/GenBank/DDBJ databases">
        <authorList>
            <consortium name="Pathogen Informatics"/>
            <person name="Doyle S."/>
        </authorList>
    </citation>
    <scope>NUCLEOTIDE SEQUENCE [LARGE SCALE GENOMIC DNA]</scope>
    <source>
        <strain evidence="3 4">NCTC12722</strain>
    </source>
</reference>
<dbReference type="CDD" id="cd06583">
    <property type="entry name" value="PGRP"/>
    <property type="match status" value="1"/>
</dbReference>
<organism evidence="3 4">
    <name type="scientific">Afipia felis</name>
    <name type="common">Cat scratch disease bacillus</name>
    <dbReference type="NCBI Taxonomy" id="1035"/>
    <lineage>
        <taxon>Bacteria</taxon>
        <taxon>Pseudomonadati</taxon>
        <taxon>Pseudomonadota</taxon>
        <taxon>Alphaproteobacteria</taxon>
        <taxon>Hyphomicrobiales</taxon>
        <taxon>Nitrobacteraceae</taxon>
        <taxon>Afipia</taxon>
    </lineage>
</organism>
<feature type="domain" description="N-acetylmuramoyl-L-alanine amidase" evidence="2">
    <location>
        <begin position="53"/>
        <end position="198"/>
    </location>
</feature>
<evidence type="ECO:0000313" key="3">
    <source>
        <dbReference type="EMBL" id="SUU84627.1"/>
    </source>
</evidence>
<evidence type="ECO:0000259" key="2">
    <source>
        <dbReference type="SMART" id="SM00644"/>
    </source>
</evidence>